<accession>A0A1E8FJI0</accession>
<reference evidence="2 3" key="1">
    <citation type="submission" date="2016-09" db="EMBL/GenBank/DDBJ databases">
        <title>Alteromonas lipolytica, a new species isolated from sea water.</title>
        <authorList>
            <person name="Wu Y.-H."/>
            <person name="Cheng H."/>
            <person name="Xu X.-W."/>
        </authorList>
    </citation>
    <scope>NUCLEOTIDE SEQUENCE [LARGE SCALE GENOMIC DNA]</scope>
    <source>
        <strain evidence="2 3">JW12</strain>
    </source>
</reference>
<feature type="chain" id="PRO_5009214296" evidence="1">
    <location>
        <begin position="27"/>
        <end position="209"/>
    </location>
</feature>
<dbReference type="GO" id="GO:0030288">
    <property type="term" value="C:outer membrane-bounded periplasmic space"/>
    <property type="evidence" value="ECO:0007669"/>
    <property type="project" value="InterPro"/>
</dbReference>
<evidence type="ECO:0000256" key="1">
    <source>
        <dbReference type="SAM" id="SignalP"/>
    </source>
</evidence>
<name>A0A1E8FJI0_9ALTE</name>
<comment type="caution">
    <text evidence="2">The sequence shown here is derived from an EMBL/GenBank/DDBJ whole genome shotgun (WGS) entry which is preliminary data.</text>
</comment>
<dbReference type="STRING" id="1856405.BFC17_10480"/>
<feature type="signal peptide" evidence="1">
    <location>
        <begin position="1"/>
        <end position="26"/>
    </location>
</feature>
<dbReference type="RefSeq" id="WP_070174925.1">
    <property type="nucleotide sequence ID" value="NZ_BMJR01000004.1"/>
</dbReference>
<evidence type="ECO:0000313" key="2">
    <source>
        <dbReference type="EMBL" id="OFI36082.1"/>
    </source>
</evidence>
<proteinExistence type="predicted"/>
<dbReference type="EMBL" id="MJIC01000004">
    <property type="protein sequence ID" value="OFI36082.1"/>
    <property type="molecule type" value="Genomic_DNA"/>
</dbReference>
<organism evidence="2 3">
    <name type="scientific">Alteromonas lipolytica</name>
    <dbReference type="NCBI Taxonomy" id="1856405"/>
    <lineage>
        <taxon>Bacteria</taxon>
        <taxon>Pseudomonadati</taxon>
        <taxon>Pseudomonadota</taxon>
        <taxon>Gammaproteobacteria</taxon>
        <taxon>Alteromonadales</taxon>
        <taxon>Alteromonadaceae</taxon>
        <taxon>Alteromonas/Salinimonas group</taxon>
        <taxon>Alteromonas</taxon>
    </lineage>
</organism>
<dbReference type="Gene3D" id="3.40.50.10610">
    <property type="entry name" value="ABC-type transport auxiliary lipoprotein component"/>
    <property type="match status" value="1"/>
</dbReference>
<dbReference type="InterPro" id="IPR005534">
    <property type="entry name" value="Curli_assmbl/transp-comp_CsgG"/>
</dbReference>
<keyword evidence="3" id="KW-1185">Reference proteome</keyword>
<gene>
    <name evidence="2" type="ORF">BFC17_10480</name>
</gene>
<evidence type="ECO:0000313" key="3">
    <source>
        <dbReference type="Proteomes" id="UP000176037"/>
    </source>
</evidence>
<dbReference type="Pfam" id="PF03783">
    <property type="entry name" value="CsgG"/>
    <property type="match status" value="1"/>
</dbReference>
<protein>
    <submittedName>
        <fullName evidence="2">Uncharacterized protein</fullName>
    </submittedName>
</protein>
<dbReference type="Proteomes" id="UP000176037">
    <property type="component" value="Unassembled WGS sequence"/>
</dbReference>
<keyword evidence="1" id="KW-0732">Signal</keyword>
<dbReference type="AlphaFoldDB" id="A0A1E8FJI0"/>
<sequence>MQLRLTKVVIFLLCTYSVMCSFCSVAENDNAESKHKKVIAVASVELGNPSARLVYKPEAVRDVITHSLYRQQQFKIIDWARLSEVLFRRNMEWSDVTDNDEARGAIQEILLNDYFLTGTVSHFSERVDYDGGAFSKKKTQIANIQLDLFIKDAFTNEVVAAARGQSEKSHEVKQSLGFGAGAGANSALAQEVLNEAVDNALESLVGQLQ</sequence>